<evidence type="ECO:0000256" key="1">
    <source>
        <dbReference type="ARBA" id="ARBA00007835"/>
    </source>
</evidence>
<evidence type="ECO:0000256" key="6">
    <source>
        <dbReference type="ARBA" id="ARBA00023180"/>
    </source>
</evidence>
<dbReference type="PANTHER" id="PTHR12370:SF3">
    <property type="entry name" value="PHOSPHOLIPASE B-LIKE 2-RELATED"/>
    <property type="match status" value="1"/>
</dbReference>
<evidence type="ECO:0000256" key="8">
    <source>
        <dbReference type="SAM" id="Phobius"/>
    </source>
</evidence>
<dbReference type="EMBL" id="GDID01004256">
    <property type="protein sequence ID" value="JAP92350.1"/>
    <property type="molecule type" value="Transcribed_RNA"/>
</dbReference>
<keyword evidence="5 7" id="KW-0443">Lipid metabolism</keyword>
<name>A0A146K682_9EUKA</name>
<keyword evidence="2" id="KW-0732">Signal</keyword>
<keyword evidence="8" id="KW-0472">Membrane</keyword>
<dbReference type="Gene3D" id="3.60.60.30">
    <property type="match status" value="1"/>
</dbReference>
<evidence type="ECO:0000313" key="9">
    <source>
        <dbReference type="EMBL" id="JAP92350.1"/>
    </source>
</evidence>
<dbReference type="GO" id="GO:0004620">
    <property type="term" value="F:phospholipase activity"/>
    <property type="evidence" value="ECO:0007669"/>
    <property type="project" value="InterPro"/>
</dbReference>
<evidence type="ECO:0000256" key="5">
    <source>
        <dbReference type="ARBA" id="ARBA00023098"/>
    </source>
</evidence>
<keyword evidence="3 7" id="KW-0378">Hydrolase</keyword>
<organism evidence="9">
    <name type="scientific">Trepomonas sp. PC1</name>
    <dbReference type="NCBI Taxonomy" id="1076344"/>
    <lineage>
        <taxon>Eukaryota</taxon>
        <taxon>Metamonada</taxon>
        <taxon>Diplomonadida</taxon>
        <taxon>Hexamitidae</taxon>
        <taxon>Hexamitinae</taxon>
        <taxon>Trepomonas</taxon>
    </lineage>
</organism>
<dbReference type="Pfam" id="PF04916">
    <property type="entry name" value="Phospholip_B"/>
    <property type="match status" value="1"/>
</dbReference>
<dbReference type="EC" id="3.1.1.-" evidence="7"/>
<evidence type="ECO:0000256" key="4">
    <source>
        <dbReference type="ARBA" id="ARBA00022963"/>
    </source>
</evidence>
<keyword evidence="8" id="KW-1133">Transmembrane helix</keyword>
<proteinExistence type="inferred from homology"/>
<reference evidence="9" key="1">
    <citation type="submission" date="2015-07" db="EMBL/GenBank/DDBJ databases">
        <title>Adaptation to a free-living lifestyle via gene acquisitions in the diplomonad Trepomonas sp. PC1.</title>
        <authorList>
            <person name="Xu F."/>
            <person name="Jerlstrom-Hultqvist J."/>
            <person name="Kolisko M."/>
            <person name="Simpson A.G.B."/>
            <person name="Roger A.J."/>
            <person name="Svard S.G."/>
            <person name="Andersson J.O."/>
        </authorList>
    </citation>
    <scope>NUCLEOTIDE SEQUENCE</scope>
    <source>
        <strain evidence="9">PC1</strain>
    </source>
</reference>
<dbReference type="GO" id="GO:0009395">
    <property type="term" value="P:phospholipid catabolic process"/>
    <property type="evidence" value="ECO:0007669"/>
    <property type="project" value="TreeGrafter"/>
</dbReference>
<dbReference type="GO" id="GO:0005576">
    <property type="term" value="C:extracellular region"/>
    <property type="evidence" value="ECO:0007669"/>
    <property type="project" value="TreeGrafter"/>
</dbReference>
<evidence type="ECO:0000256" key="3">
    <source>
        <dbReference type="ARBA" id="ARBA00022801"/>
    </source>
</evidence>
<dbReference type="AlphaFoldDB" id="A0A146K682"/>
<dbReference type="InterPro" id="IPR007000">
    <property type="entry name" value="PLipase_B-like"/>
</dbReference>
<feature type="non-terminal residue" evidence="9">
    <location>
        <position position="1"/>
    </location>
</feature>
<evidence type="ECO:0000256" key="2">
    <source>
        <dbReference type="ARBA" id="ARBA00022729"/>
    </source>
</evidence>
<gene>
    <name evidence="9" type="ORF">TPC1_15739</name>
</gene>
<protein>
    <recommendedName>
        <fullName evidence="7">Phospholipase B-like</fullName>
        <ecNumber evidence="7">3.1.1.-</ecNumber>
    </recommendedName>
</protein>
<comment type="similarity">
    <text evidence="1 7">Belongs to the phospholipase B-like family.</text>
</comment>
<comment type="function">
    <text evidence="7">Putative phospholipase.</text>
</comment>
<keyword evidence="4 7" id="KW-0442">Lipid degradation</keyword>
<keyword evidence="8" id="KW-0812">Transmembrane</keyword>
<evidence type="ECO:0000256" key="7">
    <source>
        <dbReference type="RuleBase" id="RU364138"/>
    </source>
</evidence>
<accession>A0A146K682</accession>
<dbReference type="PANTHER" id="PTHR12370">
    <property type="entry name" value="PHOSPHOLIPASE B-RELATED"/>
    <property type="match status" value="1"/>
</dbReference>
<feature type="transmembrane region" description="Helical" evidence="8">
    <location>
        <begin position="568"/>
        <end position="594"/>
    </location>
</feature>
<sequence length="604" mass="69604">VFNSPQIQKIYLKYQNDSYIKTSETFFIEAEALAIISTDKQAKGFKEFNFGMLKPQSNEIQMYLYGFAEGKLTWDEINFYKANLYPSLVSPKNDAFPSAEFKDYVSKQQKYLDLNANKNDLFKQVQLIRKWLKGMAFGYNSVSGQKMTDDDFYYLNSAIDAESLDEKLFGFTTRIKDRTHCTGLVKVATNFSDIYTSQTTWTNWNGSFNRIIKSVNLKLQLPLTKTQSIHFSSYPGMMYSVDDFYTLKNTDYINLTSKLVVIETTFSNFNNTMASQQHPESVFTWMRCFIANSNSFDGESWVANFKQEISLTYNNNYLIVDYGRFNCTDLASCKALKKVLTTLEMADLQTTKSWDATQTLFEKLYYESINSPFHADVAKFYNYTDDPYFNHNESARLCTIKKYSDGQSLKTYTDFMLFMRSNDFLNDSAEKSVNCTHGDPREGISSRYDLCDYSEQLGQHQKRCITYHGEVRNSSSFGATDSKTINKTELEAGQFQFAFGPTRGWDDRLPKIDLIKLGMGTSGLVDTELPKTTAYFPTFNLFCLNKDDMCDKCKDGYNYIEGLCMEEFTGIIVALSVPLGIFAIGLLVWTYFFFKKSFKYQQVK</sequence>
<keyword evidence="6" id="KW-0325">Glycoprotein</keyword>